<sequence>MDLNHAYAAHQHALMRADDALSPGDRHRHLSRADALAGRISLFQHTLGAAAACAWSMHQLATPPVA</sequence>
<organism evidence="1 2">
    <name type="scientific">Novosphingobium piscinae</name>
    <dbReference type="NCBI Taxonomy" id="1507448"/>
    <lineage>
        <taxon>Bacteria</taxon>
        <taxon>Pseudomonadati</taxon>
        <taxon>Pseudomonadota</taxon>
        <taxon>Alphaproteobacteria</taxon>
        <taxon>Sphingomonadales</taxon>
        <taxon>Sphingomonadaceae</taxon>
        <taxon>Novosphingobium</taxon>
    </lineage>
</organism>
<gene>
    <name evidence="1" type="ORF">H7F53_02550</name>
</gene>
<proteinExistence type="predicted"/>
<comment type="caution">
    <text evidence="1">The sequence shown here is derived from an EMBL/GenBank/DDBJ whole genome shotgun (WGS) entry which is preliminary data.</text>
</comment>
<dbReference type="EMBL" id="JACLAX010000002">
    <property type="protein sequence ID" value="MBC2668023.1"/>
    <property type="molecule type" value="Genomic_DNA"/>
</dbReference>
<protein>
    <submittedName>
        <fullName evidence="1">Uncharacterized protein</fullName>
    </submittedName>
</protein>
<dbReference type="AlphaFoldDB" id="A0A7X1KP17"/>
<evidence type="ECO:0000313" key="1">
    <source>
        <dbReference type="EMBL" id="MBC2668023.1"/>
    </source>
</evidence>
<reference evidence="1 2" key="1">
    <citation type="submission" date="2020-08" db="EMBL/GenBank/DDBJ databases">
        <title>The genome sequence of type strain Novosphingobium piscinae KCTC 42194.</title>
        <authorList>
            <person name="Liu Y."/>
        </authorList>
    </citation>
    <scope>NUCLEOTIDE SEQUENCE [LARGE SCALE GENOMIC DNA]</scope>
    <source>
        <strain evidence="1 2">KCTC 42194</strain>
    </source>
</reference>
<name>A0A7X1KP17_9SPHN</name>
<dbReference type="Proteomes" id="UP000551327">
    <property type="component" value="Unassembled WGS sequence"/>
</dbReference>
<accession>A0A7X1KP17</accession>
<keyword evidence="2" id="KW-1185">Reference proteome</keyword>
<evidence type="ECO:0000313" key="2">
    <source>
        <dbReference type="Proteomes" id="UP000551327"/>
    </source>
</evidence>